<evidence type="ECO:0000256" key="3">
    <source>
        <dbReference type="ARBA" id="ARBA00004727"/>
    </source>
</evidence>
<evidence type="ECO:0000313" key="18">
    <source>
        <dbReference type="Proteomes" id="UP000823674"/>
    </source>
</evidence>
<dbReference type="PANTHER" id="PTHR43523:SF12">
    <property type="entry name" value="GLUCOSE-1-PHOSPHATE ADENYLYLTRANSFERASE LARGE SUBUNIT 1, CHLOROPLASTIC-RELATED"/>
    <property type="match status" value="1"/>
</dbReference>
<evidence type="ECO:0000256" key="13">
    <source>
        <dbReference type="ARBA" id="ARBA00030645"/>
    </source>
</evidence>
<dbReference type="InterPro" id="IPR003593">
    <property type="entry name" value="AAA+_ATPase"/>
</dbReference>
<dbReference type="EMBL" id="JADBGQ010000008">
    <property type="protein sequence ID" value="KAG5385341.1"/>
    <property type="molecule type" value="Genomic_DNA"/>
</dbReference>
<dbReference type="InterPro" id="IPR003439">
    <property type="entry name" value="ABC_transporter-like_ATP-bd"/>
</dbReference>
<dbReference type="InterPro" id="IPR005835">
    <property type="entry name" value="NTP_transferase_dom"/>
</dbReference>
<gene>
    <name evidence="17" type="primary">A09p049800.1_BraROA</name>
    <name evidence="17" type="ORF">IGI04_036811</name>
</gene>
<keyword evidence="8" id="KW-0808">Transferase</keyword>
<evidence type="ECO:0000256" key="9">
    <source>
        <dbReference type="ARBA" id="ARBA00022695"/>
    </source>
</evidence>
<feature type="domain" description="AAA+ ATPase" evidence="16">
    <location>
        <begin position="288"/>
        <end position="494"/>
    </location>
</feature>
<keyword evidence="12" id="KW-0750">Starch biosynthesis</keyword>
<comment type="pathway">
    <text evidence="3">Glycan biosynthesis; starch biosynthesis.</text>
</comment>
<dbReference type="PROSITE" id="PS00808">
    <property type="entry name" value="ADP_GLC_PYROPHOSPH_1"/>
    <property type="match status" value="1"/>
</dbReference>
<evidence type="ECO:0000256" key="11">
    <source>
        <dbReference type="ARBA" id="ARBA00022840"/>
    </source>
</evidence>
<dbReference type="InterPro" id="IPR029044">
    <property type="entry name" value="Nucleotide-diphossugar_trans"/>
</dbReference>
<protein>
    <recommendedName>
        <fullName evidence="6">glucose-1-phosphate adenylyltransferase</fullName>
        <ecNumber evidence="6">2.7.7.27</ecNumber>
    </recommendedName>
    <alternativeName>
        <fullName evidence="15">ADP-glucose pyrophosphorylase</fullName>
    </alternativeName>
    <alternativeName>
        <fullName evidence="14">ADP-glucose synthase</fullName>
    </alternativeName>
    <alternativeName>
        <fullName evidence="13">Alpha-D-glucose-1-phosphate adenyl transferase</fullName>
    </alternativeName>
</protein>
<comment type="similarity">
    <text evidence="4">Belongs to the bacterial/plant glucose-1-phosphate adenylyltransferase family.</text>
</comment>
<evidence type="ECO:0000256" key="8">
    <source>
        <dbReference type="ARBA" id="ARBA00022679"/>
    </source>
</evidence>
<evidence type="ECO:0000256" key="14">
    <source>
        <dbReference type="ARBA" id="ARBA00030817"/>
    </source>
</evidence>
<dbReference type="InterPro" id="IPR005836">
    <property type="entry name" value="ADP_Glu_pyroP_CS"/>
</dbReference>
<dbReference type="Pfam" id="PF00483">
    <property type="entry name" value="NTP_transferase"/>
    <property type="match status" value="1"/>
</dbReference>
<evidence type="ECO:0000256" key="6">
    <source>
        <dbReference type="ARBA" id="ARBA00012460"/>
    </source>
</evidence>
<evidence type="ECO:0000256" key="10">
    <source>
        <dbReference type="ARBA" id="ARBA00022741"/>
    </source>
</evidence>
<proteinExistence type="inferred from homology"/>
<keyword evidence="18" id="KW-1185">Reference proteome</keyword>
<dbReference type="Proteomes" id="UP000823674">
    <property type="component" value="Chromosome A09"/>
</dbReference>
<name>A0ABQ7LJD0_BRACM</name>
<reference evidence="17 18" key="1">
    <citation type="submission" date="2021-03" db="EMBL/GenBank/DDBJ databases">
        <authorList>
            <person name="King G.J."/>
            <person name="Bancroft I."/>
            <person name="Baten A."/>
            <person name="Bloomfield J."/>
            <person name="Borpatragohain P."/>
            <person name="He Z."/>
            <person name="Irish N."/>
            <person name="Irwin J."/>
            <person name="Liu K."/>
            <person name="Mauleon R.P."/>
            <person name="Moore J."/>
            <person name="Morris R."/>
            <person name="Ostergaard L."/>
            <person name="Wang B."/>
            <person name="Wells R."/>
        </authorList>
    </citation>
    <scope>NUCLEOTIDE SEQUENCE [LARGE SCALE GENOMIC DNA]</scope>
    <source>
        <strain evidence="17">R-o-18</strain>
        <tissue evidence="17">Leaf</tissue>
    </source>
</reference>
<dbReference type="EC" id="2.7.7.27" evidence="6"/>
<keyword evidence="11" id="KW-0067">ATP-binding</keyword>
<dbReference type="InterPro" id="IPR011831">
    <property type="entry name" value="ADP-Glc_PPase"/>
</dbReference>
<evidence type="ECO:0000256" key="12">
    <source>
        <dbReference type="ARBA" id="ARBA00022922"/>
    </source>
</evidence>
<dbReference type="Gene3D" id="3.90.550.10">
    <property type="entry name" value="Spore Coat Polysaccharide Biosynthesis Protein SpsA, Chain A"/>
    <property type="match status" value="1"/>
</dbReference>
<keyword evidence="7" id="KW-0021">Allosteric enzyme</keyword>
<evidence type="ECO:0000313" key="17">
    <source>
        <dbReference type="EMBL" id="KAG5385341.1"/>
    </source>
</evidence>
<accession>A0ABQ7LJD0</accession>
<dbReference type="PANTHER" id="PTHR43523">
    <property type="entry name" value="GLUCOSE-1-PHOSPHATE ADENYLYLTRANSFERASE-RELATED"/>
    <property type="match status" value="1"/>
</dbReference>
<dbReference type="InterPro" id="IPR013283">
    <property type="entry name" value="RLI1"/>
</dbReference>
<sequence>MRGVSEDHETYHIIQYMCLRSSYPESNDFGFEIIPLAVKEHNIQVSLILCLAFHIIQIRSRVESEVELQDTMMMGAGFYQTEAEIVSLLAEGEVPIGEPLLRTPRADPKNVASIILGGGAGTHLFPLTSKRAKPAVPIGGCYRLIDNIPMSNCINSVIRKIFILTQFKSFSLNRPLSRTYNFGNGVNFAVLVFSKLTLQFLVYHQKKLPGSHTLVLRSSPLALKEHTVQCLLLIAIIIHMMEHNYNSDSDDEYFSAGEGEGPYYVVRPPIYSYGDDGFHLFGFPHLKLGESIGLVGPKLTGKTTVLNLLAGNLVPNLCKPEEPPQWEAIMHHLDIIKEHPRAKEFRTYLARIRVNDLKVSMKTQLVSYEELIEMQQQKTFQETVDILGHHSRRNPYKIMEMCNMVGIDDGILYSLPSQLTKAGIQKVKFAAALLKEADAYVLDEPSSYLSRKERLGVAHAIVSVIGPIKYVVVADEDANMVEHISKSIFKVDGTPNQNGHVKPFPYHRF</sequence>
<evidence type="ECO:0000256" key="2">
    <source>
        <dbReference type="ARBA" id="ARBA00002231"/>
    </source>
</evidence>
<keyword evidence="9" id="KW-0548">Nucleotidyltransferase</keyword>
<dbReference type="PRINTS" id="PR01868">
    <property type="entry name" value="ABCEFAMILY"/>
</dbReference>
<dbReference type="SUPFAM" id="SSF53448">
    <property type="entry name" value="Nucleotide-diphospho-sugar transferases"/>
    <property type="match status" value="1"/>
</dbReference>
<evidence type="ECO:0000256" key="7">
    <source>
        <dbReference type="ARBA" id="ARBA00022533"/>
    </source>
</evidence>
<evidence type="ECO:0000256" key="15">
    <source>
        <dbReference type="ARBA" id="ARBA00032494"/>
    </source>
</evidence>
<evidence type="ECO:0000259" key="16">
    <source>
        <dbReference type="SMART" id="SM00382"/>
    </source>
</evidence>
<dbReference type="InterPro" id="IPR027417">
    <property type="entry name" value="P-loop_NTPase"/>
</dbReference>
<dbReference type="SUPFAM" id="SSF52540">
    <property type="entry name" value="P-loop containing nucleoside triphosphate hydrolases"/>
    <property type="match status" value="1"/>
</dbReference>
<comment type="caution">
    <text evidence="17">The sequence shown here is derived from an EMBL/GenBank/DDBJ whole genome shotgun (WGS) entry which is preliminary data.</text>
</comment>
<dbReference type="Gene3D" id="3.40.50.300">
    <property type="entry name" value="P-loop containing nucleotide triphosphate hydrolases"/>
    <property type="match status" value="1"/>
</dbReference>
<comment type="subunit">
    <text evidence="5">Heterotetramer.</text>
</comment>
<keyword evidence="10" id="KW-0547">Nucleotide-binding</keyword>
<dbReference type="SMART" id="SM00382">
    <property type="entry name" value="AAA"/>
    <property type="match status" value="1"/>
</dbReference>
<evidence type="ECO:0000256" key="1">
    <source>
        <dbReference type="ARBA" id="ARBA00000956"/>
    </source>
</evidence>
<dbReference type="Pfam" id="PF00005">
    <property type="entry name" value="ABC_tran"/>
    <property type="match status" value="1"/>
</dbReference>
<evidence type="ECO:0000256" key="5">
    <source>
        <dbReference type="ARBA" id="ARBA00011680"/>
    </source>
</evidence>
<comment type="catalytic activity">
    <reaction evidence="1">
        <text>alpha-D-glucose 1-phosphate + ATP + H(+) = ADP-alpha-D-glucose + diphosphate</text>
        <dbReference type="Rhea" id="RHEA:12120"/>
        <dbReference type="ChEBI" id="CHEBI:15378"/>
        <dbReference type="ChEBI" id="CHEBI:30616"/>
        <dbReference type="ChEBI" id="CHEBI:33019"/>
        <dbReference type="ChEBI" id="CHEBI:57498"/>
        <dbReference type="ChEBI" id="CHEBI:58601"/>
        <dbReference type="EC" id="2.7.7.27"/>
    </reaction>
</comment>
<organism evidence="17 18">
    <name type="scientific">Brassica rapa subsp. trilocularis</name>
    <dbReference type="NCBI Taxonomy" id="1813537"/>
    <lineage>
        <taxon>Eukaryota</taxon>
        <taxon>Viridiplantae</taxon>
        <taxon>Streptophyta</taxon>
        <taxon>Embryophyta</taxon>
        <taxon>Tracheophyta</taxon>
        <taxon>Spermatophyta</taxon>
        <taxon>Magnoliopsida</taxon>
        <taxon>eudicotyledons</taxon>
        <taxon>Gunneridae</taxon>
        <taxon>Pentapetalae</taxon>
        <taxon>rosids</taxon>
        <taxon>malvids</taxon>
        <taxon>Brassicales</taxon>
        <taxon>Brassicaceae</taxon>
        <taxon>Brassiceae</taxon>
        <taxon>Brassica</taxon>
    </lineage>
</organism>
<comment type="function">
    <text evidence="2">This protein plays a role in synthesis of starch. It catalyzes the synthesis of the activated glycosyl donor, ADP-glucose from Glc-1-P and ATP.</text>
</comment>
<dbReference type="Pfam" id="PF25247">
    <property type="entry name" value="LbH_GLGC"/>
    <property type="match status" value="1"/>
</dbReference>
<evidence type="ECO:0000256" key="4">
    <source>
        <dbReference type="ARBA" id="ARBA00010443"/>
    </source>
</evidence>